<reference evidence="1 2" key="1">
    <citation type="journal article" date="2019" name="Nat. Ecol. Evol.">
        <title>Megaphylogeny resolves global patterns of mushroom evolution.</title>
        <authorList>
            <person name="Varga T."/>
            <person name="Krizsan K."/>
            <person name="Foldi C."/>
            <person name="Dima B."/>
            <person name="Sanchez-Garcia M."/>
            <person name="Sanchez-Ramirez S."/>
            <person name="Szollosi G.J."/>
            <person name="Szarkandi J.G."/>
            <person name="Papp V."/>
            <person name="Albert L."/>
            <person name="Andreopoulos W."/>
            <person name="Angelini C."/>
            <person name="Antonin V."/>
            <person name="Barry K.W."/>
            <person name="Bougher N.L."/>
            <person name="Buchanan P."/>
            <person name="Buyck B."/>
            <person name="Bense V."/>
            <person name="Catcheside P."/>
            <person name="Chovatia M."/>
            <person name="Cooper J."/>
            <person name="Damon W."/>
            <person name="Desjardin D."/>
            <person name="Finy P."/>
            <person name="Geml J."/>
            <person name="Haridas S."/>
            <person name="Hughes K."/>
            <person name="Justo A."/>
            <person name="Karasinski D."/>
            <person name="Kautmanova I."/>
            <person name="Kiss B."/>
            <person name="Kocsube S."/>
            <person name="Kotiranta H."/>
            <person name="LaButti K.M."/>
            <person name="Lechner B.E."/>
            <person name="Liimatainen K."/>
            <person name="Lipzen A."/>
            <person name="Lukacs Z."/>
            <person name="Mihaltcheva S."/>
            <person name="Morgado L.N."/>
            <person name="Niskanen T."/>
            <person name="Noordeloos M.E."/>
            <person name="Ohm R.A."/>
            <person name="Ortiz-Santana B."/>
            <person name="Ovrebo C."/>
            <person name="Racz N."/>
            <person name="Riley R."/>
            <person name="Savchenko A."/>
            <person name="Shiryaev A."/>
            <person name="Soop K."/>
            <person name="Spirin V."/>
            <person name="Szebenyi C."/>
            <person name="Tomsovsky M."/>
            <person name="Tulloss R.E."/>
            <person name="Uehling J."/>
            <person name="Grigoriev I.V."/>
            <person name="Vagvolgyi C."/>
            <person name="Papp T."/>
            <person name="Martin F.M."/>
            <person name="Miettinen O."/>
            <person name="Hibbett D.S."/>
            <person name="Nagy L.G."/>
        </authorList>
    </citation>
    <scope>NUCLEOTIDE SEQUENCE [LARGE SCALE GENOMIC DNA]</scope>
    <source>
        <strain evidence="1 2">NL-1719</strain>
    </source>
</reference>
<sequence length="586" mass="66070">MAEVPLHMAAEVLSLDDAEIPDRGGAQAGVSSLPNELLLRVLEALTDKELYSHIRTCRAFHDVSLHILFNRQFKKILSGQIHLHNSPEYILPAVHGALFLHDLHDISILFNPEAPKFFTEMRVLTEIIQRMERNTRLSLNMKRVGSLGTLKLGSRRSLENLSSQYEELAKALQGLIDLALKKGSTRLYVFTGDAFKSDLNAIGWRPRQKTSLLSKSVLTESQPLEAVVSGQPNAGLSIVRPAPNISNPIIPVFPTHSDALSPPKKRGSIILSSPFLFSEFLLDWTLSLLNYGNFSKFEFLTSHFEFHTGIDTLPKIQMDNLNDFLFDGDTIDPYEVTLFLQRHSGTLESISLSLSRYFFTTSWIPAGRWCSSFSDHPSSLYLDFPLLRHLAFTSYHIPWFLDGIMSNPKATQFLPNLSSLTIRLFPDRPEAPNLDQVLESILSLVNLENPGHRCADWLSYLRLNAKGVSATSFIGSLDTYIIKHSTSGPNSKPKVARIFPTVQELRLEFRFMATDLDIFDAICRFLAFFPNVKRFEVGSVSREAVKQREGAYWQEARVHCPNLEEVVFDGFAEPLAKMDNLVRGAF</sequence>
<organism evidence="1 2">
    <name type="scientific">Pluteus cervinus</name>
    <dbReference type="NCBI Taxonomy" id="181527"/>
    <lineage>
        <taxon>Eukaryota</taxon>
        <taxon>Fungi</taxon>
        <taxon>Dikarya</taxon>
        <taxon>Basidiomycota</taxon>
        <taxon>Agaricomycotina</taxon>
        <taxon>Agaricomycetes</taxon>
        <taxon>Agaricomycetidae</taxon>
        <taxon>Agaricales</taxon>
        <taxon>Pluteineae</taxon>
        <taxon>Pluteaceae</taxon>
        <taxon>Pluteus</taxon>
    </lineage>
</organism>
<keyword evidence="2" id="KW-1185">Reference proteome</keyword>
<name>A0ACD3B003_9AGAR</name>
<proteinExistence type="predicted"/>
<evidence type="ECO:0000313" key="1">
    <source>
        <dbReference type="EMBL" id="TFK70919.1"/>
    </source>
</evidence>
<dbReference type="EMBL" id="ML208305">
    <property type="protein sequence ID" value="TFK70919.1"/>
    <property type="molecule type" value="Genomic_DNA"/>
</dbReference>
<accession>A0ACD3B003</accession>
<protein>
    <submittedName>
        <fullName evidence="1">Uncharacterized protein</fullName>
    </submittedName>
</protein>
<gene>
    <name evidence="1" type="ORF">BDN72DRAFT_856553</name>
</gene>
<evidence type="ECO:0000313" key="2">
    <source>
        <dbReference type="Proteomes" id="UP000308600"/>
    </source>
</evidence>
<dbReference type="Proteomes" id="UP000308600">
    <property type="component" value="Unassembled WGS sequence"/>
</dbReference>